<dbReference type="InterPro" id="IPR051209">
    <property type="entry name" value="FAD-bind_Monooxygenase_sf"/>
</dbReference>
<dbReference type="PRINTS" id="PR00368">
    <property type="entry name" value="FADPNR"/>
</dbReference>
<dbReference type="EMBL" id="CP046172">
    <property type="protein sequence ID" value="QIS11460.1"/>
    <property type="molecule type" value="Genomic_DNA"/>
</dbReference>
<dbReference type="KEGG" id="nah:F5544_17930"/>
<gene>
    <name evidence="1" type="ORF">F5544_17930</name>
</gene>
<dbReference type="SUPFAM" id="SSF51905">
    <property type="entry name" value="FAD/NAD(P)-binding domain"/>
    <property type="match status" value="2"/>
</dbReference>
<dbReference type="PRINTS" id="PR00411">
    <property type="entry name" value="PNDRDTASEI"/>
</dbReference>
<evidence type="ECO:0000313" key="2">
    <source>
        <dbReference type="Proteomes" id="UP000503540"/>
    </source>
</evidence>
<accession>A0A6G9YEA7</accession>
<dbReference type="AlphaFoldDB" id="A0A6G9YEA7"/>
<evidence type="ECO:0000313" key="1">
    <source>
        <dbReference type="EMBL" id="QIS11460.1"/>
    </source>
</evidence>
<organism evidence="1 2">
    <name type="scientific">Nocardia arthritidis</name>
    <dbReference type="NCBI Taxonomy" id="228602"/>
    <lineage>
        <taxon>Bacteria</taxon>
        <taxon>Bacillati</taxon>
        <taxon>Actinomycetota</taxon>
        <taxon>Actinomycetes</taxon>
        <taxon>Mycobacteriales</taxon>
        <taxon>Nocardiaceae</taxon>
        <taxon>Nocardia</taxon>
    </lineage>
</organism>
<protein>
    <submittedName>
        <fullName evidence="1">NAD(P)-binding protein</fullName>
    </submittedName>
</protein>
<sequence>MSGGRPAADFIREAQTIVTTASNGEAAVRDSRPDHEVVVIGAGPGGIAAGVKLKQAGITEFAILDRADEVGGSWHENHYPGLEVDIPSIAYQYSFARNPNWSRLFAAGAEVKQYHVDVARRFGLYPHLRFGTHVVAERWDAENHRWNLHLADGGVITARFVISAVGAFISPKQDPGIPGLTDFRGKVLRPADWDHDYDIDGRRVAVIGTGASSVQITPSIAARVGSLTVYQRTPVWCIPKPNPRIPGIVKFALRTPGLQAATHGAVLLVVDAGLRVLSNAPMPLVRPAMRAADATAIAGYRGLLRLMVRDRATRAKLTPDYGPIAKRPTANTGYLLAFNRANVALETTPIDRITTNGIRTTDGIERTFDAIVLATGYHVFSDPETYLPGMVVGANGLDLGAFYAEHGLQAYQSVSLPGLPNRWTLVGPYSWTGSGWHAFVEMTADHAVRAIREARRRGATYMAIRQDVHDAYHRDIYRHGAAMRFYLTELNGHVPTYYRNSQGDSTYIRPTGFFRARRGHRRFPLDDYSYEALPVVATNRAARVAEASSRF</sequence>
<dbReference type="PANTHER" id="PTHR42877">
    <property type="entry name" value="L-ORNITHINE N(5)-MONOOXYGENASE-RELATED"/>
    <property type="match status" value="1"/>
</dbReference>
<dbReference type="Gene3D" id="3.50.50.60">
    <property type="entry name" value="FAD/NAD(P)-binding domain"/>
    <property type="match status" value="2"/>
</dbReference>
<dbReference type="Pfam" id="PF13738">
    <property type="entry name" value="Pyr_redox_3"/>
    <property type="match status" value="1"/>
</dbReference>
<dbReference type="PANTHER" id="PTHR42877:SF4">
    <property type="entry name" value="FAD_NAD(P)-BINDING DOMAIN-CONTAINING PROTEIN-RELATED"/>
    <property type="match status" value="1"/>
</dbReference>
<name>A0A6G9YEA7_9NOCA</name>
<dbReference type="Proteomes" id="UP000503540">
    <property type="component" value="Chromosome"/>
</dbReference>
<keyword evidence="2" id="KW-1185">Reference proteome</keyword>
<reference evidence="1 2" key="1">
    <citation type="journal article" date="2019" name="ACS Chem. Biol.">
        <title>Identification and Mobilization of a Cryptic Antibiotic Biosynthesis Gene Locus from a Human-Pathogenic Nocardia Isolate.</title>
        <authorList>
            <person name="Herisse M."/>
            <person name="Ishida K."/>
            <person name="Porter J.L."/>
            <person name="Howden B."/>
            <person name="Hertweck C."/>
            <person name="Stinear T.P."/>
            <person name="Pidot S.J."/>
        </authorList>
    </citation>
    <scope>NUCLEOTIDE SEQUENCE [LARGE SCALE GENOMIC DNA]</scope>
    <source>
        <strain evidence="1 2">AUSMDU00012717</strain>
    </source>
</reference>
<proteinExistence type="predicted"/>
<dbReference type="InterPro" id="IPR036188">
    <property type="entry name" value="FAD/NAD-bd_sf"/>
</dbReference>